<keyword evidence="2" id="KW-1185">Reference proteome</keyword>
<name>A0ACB9R2L4_9MYRT</name>
<proteinExistence type="predicted"/>
<dbReference type="Proteomes" id="UP001057402">
    <property type="component" value="Chromosome 4"/>
</dbReference>
<reference evidence="2" key="1">
    <citation type="journal article" date="2023" name="Front. Plant Sci.">
        <title>Chromosomal-level genome assembly of Melastoma candidum provides insights into trichome evolution.</title>
        <authorList>
            <person name="Zhong Y."/>
            <person name="Wu W."/>
            <person name="Sun C."/>
            <person name="Zou P."/>
            <person name="Liu Y."/>
            <person name="Dai S."/>
            <person name="Zhou R."/>
        </authorList>
    </citation>
    <scope>NUCLEOTIDE SEQUENCE [LARGE SCALE GENOMIC DNA]</scope>
</reference>
<comment type="caution">
    <text evidence="1">The sequence shown here is derived from an EMBL/GenBank/DDBJ whole genome shotgun (WGS) entry which is preliminary data.</text>
</comment>
<protein>
    <submittedName>
        <fullName evidence="1">Uncharacterized protein</fullName>
    </submittedName>
</protein>
<organism evidence="1 2">
    <name type="scientific">Melastoma candidum</name>
    <dbReference type="NCBI Taxonomy" id="119954"/>
    <lineage>
        <taxon>Eukaryota</taxon>
        <taxon>Viridiplantae</taxon>
        <taxon>Streptophyta</taxon>
        <taxon>Embryophyta</taxon>
        <taxon>Tracheophyta</taxon>
        <taxon>Spermatophyta</taxon>
        <taxon>Magnoliopsida</taxon>
        <taxon>eudicotyledons</taxon>
        <taxon>Gunneridae</taxon>
        <taxon>Pentapetalae</taxon>
        <taxon>rosids</taxon>
        <taxon>malvids</taxon>
        <taxon>Myrtales</taxon>
        <taxon>Melastomataceae</taxon>
        <taxon>Melastomatoideae</taxon>
        <taxon>Melastomateae</taxon>
        <taxon>Melastoma</taxon>
    </lineage>
</organism>
<evidence type="ECO:0000313" key="2">
    <source>
        <dbReference type="Proteomes" id="UP001057402"/>
    </source>
</evidence>
<accession>A0ACB9R2L4</accession>
<gene>
    <name evidence="1" type="ORF">MLD38_010891</name>
</gene>
<sequence>MYKSNHLLAAHYNPSQSTSVGQAEAAISMKFSSMEISGGSSVGPGKFPATLLPPTAYFPVHVAGSLFMHVLSRRAYVSRRARVPSYRINDISAGQMTYRRDLPPAHYSMKIENFSLLLESKVDKYDSGAFEAGGYKWSLSLCPNGDKRVNATGFVSFYLAIEETGVLPRGWEVDVNFKLFVYDKIRNTYVVIEDGEGTVRRFHDLKRDWGFSLMISLETFKEPSNGFLVDDSCIFGTEVFVIKPTGKWESLTMIKQPTLNNFTWKINRLSKLTDSFLFSDAFTVGESSWKLKVFPQGNKAENGKLLTIFLELVGASSFSPKRKLYAEYNLRVVDQLNANNRERKVKHWFSSSYPNWGYPNFMPLEDLHQPVKGFVYNDSLIIEAEILIVSKCKVFS</sequence>
<dbReference type="EMBL" id="CM042883">
    <property type="protein sequence ID" value="KAI4372692.1"/>
    <property type="molecule type" value="Genomic_DNA"/>
</dbReference>
<evidence type="ECO:0000313" key="1">
    <source>
        <dbReference type="EMBL" id="KAI4372692.1"/>
    </source>
</evidence>